<proteinExistence type="predicted"/>
<dbReference type="PROSITE" id="PS50089">
    <property type="entry name" value="ZF_RING_2"/>
    <property type="match status" value="1"/>
</dbReference>
<feature type="domain" description="RING-type" evidence="3">
    <location>
        <begin position="127"/>
        <end position="189"/>
    </location>
</feature>
<feature type="domain" description="VWFA" evidence="4">
    <location>
        <begin position="687"/>
        <end position="881"/>
    </location>
</feature>
<dbReference type="Gene3D" id="3.30.40.10">
    <property type="entry name" value="Zinc/RING finger domain, C3HC4 (zinc finger)"/>
    <property type="match status" value="1"/>
</dbReference>
<dbReference type="Proteomes" id="UP000230002">
    <property type="component" value="Unassembled WGS sequence"/>
</dbReference>
<evidence type="ECO:0000259" key="4">
    <source>
        <dbReference type="PROSITE" id="PS50234"/>
    </source>
</evidence>
<evidence type="ECO:0000259" key="3">
    <source>
        <dbReference type="PROSITE" id="PS50089"/>
    </source>
</evidence>
<feature type="compositionally biased region" description="Polar residues" evidence="2">
    <location>
        <begin position="52"/>
        <end position="97"/>
    </location>
</feature>
<dbReference type="SUPFAM" id="SSF57850">
    <property type="entry name" value="RING/U-box"/>
    <property type="match status" value="1"/>
</dbReference>
<evidence type="ECO:0000256" key="2">
    <source>
        <dbReference type="SAM" id="MobiDB-lite"/>
    </source>
</evidence>
<feature type="compositionally biased region" description="Polar residues" evidence="2">
    <location>
        <begin position="225"/>
        <end position="239"/>
    </location>
</feature>
<evidence type="ECO:0000256" key="1">
    <source>
        <dbReference type="PROSITE-ProRule" id="PRU00175"/>
    </source>
</evidence>
<dbReference type="InterPro" id="IPR002035">
    <property type="entry name" value="VWF_A"/>
</dbReference>
<dbReference type="EMBL" id="AYKW01000056">
    <property type="protein sequence ID" value="PIL25244.1"/>
    <property type="molecule type" value="Genomic_DNA"/>
</dbReference>
<dbReference type="PANTHER" id="PTHR10579:SF43">
    <property type="entry name" value="ZINC FINGER (C3HC4-TYPE RING FINGER) FAMILY PROTEIN"/>
    <property type="match status" value="1"/>
</dbReference>
<dbReference type="InterPro" id="IPR001841">
    <property type="entry name" value="Znf_RING"/>
</dbReference>
<feature type="compositionally biased region" description="Polar residues" evidence="2">
    <location>
        <begin position="352"/>
        <end position="375"/>
    </location>
</feature>
<dbReference type="Pfam" id="PF15411">
    <property type="entry name" value="PH_10"/>
    <property type="match status" value="1"/>
</dbReference>
<feature type="compositionally biased region" description="Basic and acidic residues" evidence="2">
    <location>
        <begin position="253"/>
        <end position="265"/>
    </location>
</feature>
<feature type="region of interest" description="Disordered" evidence="2">
    <location>
        <begin position="223"/>
        <end position="265"/>
    </location>
</feature>
<dbReference type="PROSITE" id="PS50234">
    <property type="entry name" value="VWFA"/>
    <property type="match status" value="1"/>
</dbReference>
<keyword evidence="1" id="KW-0479">Metal-binding</keyword>
<dbReference type="PANTHER" id="PTHR10579">
    <property type="entry name" value="CALCIUM-ACTIVATED CHLORIDE CHANNEL REGULATOR"/>
    <property type="match status" value="1"/>
</dbReference>
<name>A0A2G8RUT7_9APHY</name>
<accession>A0A2G8RUT7</accession>
<comment type="caution">
    <text evidence="5">The sequence shown here is derived from an EMBL/GenBank/DDBJ whole genome shotgun (WGS) entry which is preliminary data.</text>
</comment>
<protein>
    <recommendedName>
        <fullName evidence="7">RING-type domain-containing protein</fullName>
    </recommendedName>
</protein>
<dbReference type="Gene3D" id="3.40.50.410">
    <property type="entry name" value="von Willebrand factor, type A domain"/>
    <property type="match status" value="1"/>
</dbReference>
<dbReference type="InterPro" id="IPR013083">
    <property type="entry name" value="Znf_RING/FYVE/PHD"/>
</dbReference>
<feature type="region of interest" description="Disordered" evidence="2">
    <location>
        <begin position="306"/>
        <end position="382"/>
    </location>
</feature>
<evidence type="ECO:0000313" key="6">
    <source>
        <dbReference type="Proteomes" id="UP000230002"/>
    </source>
</evidence>
<evidence type="ECO:0000313" key="5">
    <source>
        <dbReference type="EMBL" id="PIL25244.1"/>
    </source>
</evidence>
<feature type="compositionally biased region" description="Pro residues" evidence="2">
    <location>
        <begin position="35"/>
        <end position="48"/>
    </location>
</feature>
<keyword evidence="1" id="KW-0863">Zinc-finger</keyword>
<dbReference type="STRING" id="1077348.A0A2G8RUT7"/>
<feature type="region of interest" description="Disordered" evidence="2">
    <location>
        <begin position="1"/>
        <end position="97"/>
    </location>
</feature>
<reference evidence="5 6" key="1">
    <citation type="journal article" date="2015" name="Sci. Rep.">
        <title>Chromosome-level genome map provides insights into diverse defense mechanisms in the medicinal fungus Ganoderma sinense.</title>
        <authorList>
            <person name="Zhu Y."/>
            <person name="Xu J."/>
            <person name="Sun C."/>
            <person name="Zhou S."/>
            <person name="Xu H."/>
            <person name="Nelson D.R."/>
            <person name="Qian J."/>
            <person name="Song J."/>
            <person name="Luo H."/>
            <person name="Xiang L."/>
            <person name="Li Y."/>
            <person name="Xu Z."/>
            <person name="Ji A."/>
            <person name="Wang L."/>
            <person name="Lu S."/>
            <person name="Hayward A."/>
            <person name="Sun W."/>
            <person name="Li X."/>
            <person name="Schwartz D.C."/>
            <person name="Wang Y."/>
            <person name="Chen S."/>
        </authorList>
    </citation>
    <scope>NUCLEOTIDE SEQUENCE [LARGE SCALE GENOMIC DNA]</scope>
    <source>
        <strain evidence="5 6">ZZ0214-1</strain>
    </source>
</reference>
<dbReference type="InterPro" id="IPR033511">
    <property type="entry name" value="Cdc24/Scd1_PH_dom"/>
</dbReference>
<sequence>MRSEFSPSWIPKNSSSSPARHQSHLDQSNSHHHLLPPPSSPLLTPRPPGSSKANSFAASVRSVFQRSPQRVTSAASLRSAYSANSSVKPPSYTSQADSTSLHPYAAMVAAPLPVVSSHDASDEEEECPVCLEPLSSSFRLPGEKPHIVPECGHALHEACFTAVYGPPPGPSRAGGVVRKSNLGVCGVCRRPMKVGDGDTGKSNKLAALTGMGDPTAANLFPGRDTPSSMRQYQQRSPGATVQKPFDPTEDDPIDHKTATTSSRDHSHYVVAPSIHVQSEFPSITRSSDASQPLTCLVVVELPGKRQNTHVPGSVMPSSESYTPHQKNGSLARDGSSHSVHSGPRPGEYGMSPRSQHISVDQQSQTGSNHHMSPSPSREPGTSPLEREIIQQDEDSPFNSITEDLRNRIIDWKGHPLSGLGALQMYDLLSVRRDALVREFFVYLFKEAIICVVEEKKRTLGRLLSSAGAASAFGDGTGSGSINGGNSQRGVLRLKGRIYIRHIRQVTDTSVQGELSLTIDMEDERLDSFILIFKDRSSLETWKQHIQVLVAVYQQQTVQAQQPQPDFGRTPDLEEFGGSMKAARMLTDEFGGSQKAMRMLSGSTTGTTVSTADSLLNGSARSTVSSNTSYGSASLGPARLGLQQKLSTLDEDEEMSRYSSPAPQPLVAPHMSTGPSNSLAPLAHPPMDLILVISVPGPSATPSTAALKVRVIKTSLDFILHALSSKDRLSLVTFEVGIGGRVRRTPFLSVGKPQSRQRLVKFVEDIGRREDFDDEFVVRGSQEEKTDVVTAVNNGLDVVLQRKSRNPVSGFVLVSDSSETTRRAQMDLVLARAEAANVPIHSFGYGRSHDPASLWLMSNHTSGTYTFVKDWYDLRDCLAGCIGGMMSIGLANMKLHLKIVDGNRFRIRKISGGPLAILSSDGRDVDVEVGELRYGERKEMLVELELDNSDVAQSTAAALHGHSSRTLNATDVFNQRMGLDAMSIGDFPDLAEGMMDRMIDEVPVFEVDGSFFDPNAAKNVSRLAHPVLLTVTLLPNTGSRPRTPAPSGSDPVIVRRRMELLASDMITRMLVLVSRRNVPQAQKLMSETRRILHTVLQNVTATLPPPTREGGPATRNRKELLTMSAVRAIQSIMQDMQILAEALDDQADTFALDQRNFGAQQAKVLRDQKSWSGRSAIERLFWTIDSSIELVSRSTDWVARE</sequence>
<dbReference type="InterPro" id="IPR036465">
    <property type="entry name" value="vWFA_dom_sf"/>
</dbReference>
<dbReference type="GO" id="GO:0008270">
    <property type="term" value="F:zinc ion binding"/>
    <property type="evidence" value="ECO:0007669"/>
    <property type="project" value="UniProtKB-KW"/>
</dbReference>
<dbReference type="OrthoDB" id="299997at2759"/>
<dbReference type="SUPFAM" id="SSF53300">
    <property type="entry name" value="vWA-like"/>
    <property type="match status" value="1"/>
</dbReference>
<keyword evidence="6" id="KW-1185">Reference proteome</keyword>
<dbReference type="InterPro" id="IPR011993">
    <property type="entry name" value="PH-like_dom_sf"/>
</dbReference>
<feature type="compositionally biased region" description="Polar residues" evidence="2">
    <location>
        <begin position="315"/>
        <end position="328"/>
    </location>
</feature>
<feature type="compositionally biased region" description="Low complexity" evidence="2">
    <location>
        <begin position="1"/>
        <end position="18"/>
    </location>
</feature>
<dbReference type="AlphaFoldDB" id="A0A2G8RUT7"/>
<dbReference type="InterPro" id="IPR051266">
    <property type="entry name" value="CLCR"/>
</dbReference>
<dbReference type="SMART" id="SM00184">
    <property type="entry name" value="RING"/>
    <property type="match status" value="1"/>
</dbReference>
<gene>
    <name evidence="5" type="ORF">GSI_13133</name>
</gene>
<organism evidence="5 6">
    <name type="scientific">Ganoderma sinense ZZ0214-1</name>
    <dbReference type="NCBI Taxonomy" id="1077348"/>
    <lineage>
        <taxon>Eukaryota</taxon>
        <taxon>Fungi</taxon>
        <taxon>Dikarya</taxon>
        <taxon>Basidiomycota</taxon>
        <taxon>Agaricomycotina</taxon>
        <taxon>Agaricomycetes</taxon>
        <taxon>Polyporales</taxon>
        <taxon>Polyporaceae</taxon>
        <taxon>Ganoderma</taxon>
    </lineage>
</organism>
<keyword evidence="1" id="KW-0862">Zinc</keyword>
<dbReference type="CDD" id="cd13246">
    <property type="entry name" value="PH_Scd1"/>
    <property type="match status" value="1"/>
</dbReference>
<dbReference type="Gene3D" id="2.30.29.30">
    <property type="entry name" value="Pleckstrin-homology domain (PH domain)/Phosphotyrosine-binding domain (PTB)"/>
    <property type="match status" value="1"/>
</dbReference>
<dbReference type="GO" id="GO:0005085">
    <property type="term" value="F:guanyl-nucleotide exchange factor activity"/>
    <property type="evidence" value="ECO:0007669"/>
    <property type="project" value="InterPro"/>
</dbReference>
<evidence type="ECO:0008006" key="7">
    <source>
        <dbReference type="Google" id="ProtNLM"/>
    </source>
</evidence>